<evidence type="ECO:0000256" key="2">
    <source>
        <dbReference type="ARBA" id="ARBA00022475"/>
    </source>
</evidence>
<keyword evidence="10" id="KW-1185">Reference proteome</keyword>
<dbReference type="STRING" id="760192.Halhy_2193"/>
<dbReference type="AlphaFoldDB" id="F4KT06"/>
<feature type="transmembrane region" description="Helical" evidence="6">
    <location>
        <begin position="301"/>
        <end position="320"/>
    </location>
</feature>
<proteinExistence type="predicted"/>
<feature type="transmembrane region" description="Helical" evidence="6">
    <location>
        <begin position="748"/>
        <end position="768"/>
    </location>
</feature>
<keyword evidence="2" id="KW-1003">Cell membrane</keyword>
<dbReference type="GO" id="GO:0022857">
    <property type="term" value="F:transmembrane transporter activity"/>
    <property type="evidence" value="ECO:0007669"/>
    <property type="project" value="TreeGrafter"/>
</dbReference>
<evidence type="ECO:0000256" key="1">
    <source>
        <dbReference type="ARBA" id="ARBA00004651"/>
    </source>
</evidence>
<evidence type="ECO:0000256" key="4">
    <source>
        <dbReference type="ARBA" id="ARBA00022989"/>
    </source>
</evidence>
<feature type="transmembrane region" description="Helical" evidence="6">
    <location>
        <begin position="21"/>
        <end position="43"/>
    </location>
</feature>
<keyword evidence="5 6" id="KW-0472">Membrane</keyword>
<comment type="subcellular location">
    <subcellularLocation>
        <location evidence="1">Cell membrane</location>
        <topology evidence="1">Multi-pass membrane protein</topology>
    </subcellularLocation>
</comment>
<protein>
    <recommendedName>
        <fullName evidence="11">ABC3 transporter permease protein domain-containing protein</fullName>
    </recommendedName>
</protein>
<dbReference type="eggNOG" id="COG0577">
    <property type="taxonomic scope" value="Bacteria"/>
</dbReference>
<dbReference type="OrthoDB" id="5933722at2"/>
<dbReference type="InterPro" id="IPR025857">
    <property type="entry name" value="MacB_PCD"/>
</dbReference>
<dbReference type="PANTHER" id="PTHR30572">
    <property type="entry name" value="MEMBRANE COMPONENT OF TRANSPORTER-RELATED"/>
    <property type="match status" value="1"/>
</dbReference>
<organism evidence="9 10">
    <name type="scientific">Haliscomenobacter hydrossis (strain ATCC 27775 / DSM 1100 / LMG 10767 / O)</name>
    <dbReference type="NCBI Taxonomy" id="760192"/>
    <lineage>
        <taxon>Bacteria</taxon>
        <taxon>Pseudomonadati</taxon>
        <taxon>Bacteroidota</taxon>
        <taxon>Saprospiria</taxon>
        <taxon>Saprospirales</taxon>
        <taxon>Haliscomenobacteraceae</taxon>
        <taxon>Haliscomenobacter</taxon>
    </lineage>
</organism>
<gene>
    <name evidence="9" type="ordered locus">Halhy_2193</name>
</gene>
<evidence type="ECO:0000313" key="9">
    <source>
        <dbReference type="EMBL" id="AEE50076.1"/>
    </source>
</evidence>
<dbReference type="HOGENOM" id="CLU_008713_1_0_10"/>
<feature type="domain" description="MacB-like periplasmic core" evidence="8">
    <location>
        <begin position="20"/>
        <end position="250"/>
    </location>
</feature>
<keyword evidence="4 6" id="KW-1133">Transmembrane helix</keyword>
<reference key="2">
    <citation type="submission" date="2011-04" db="EMBL/GenBank/DDBJ databases">
        <title>Complete sequence of chromosome of Haliscomenobacter hydrossis DSM 1100.</title>
        <authorList>
            <consortium name="US DOE Joint Genome Institute (JGI-PGF)"/>
            <person name="Lucas S."/>
            <person name="Han J."/>
            <person name="Lapidus A."/>
            <person name="Bruce D."/>
            <person name="Goodwin L."/>
            <person name="Pitluck S."/>
            <person name="Peters L."/>
            <person name="Kyrpides N."/>
            <person name="Mavromatis K."/>
            <person name="Ivanova N."/>
            <person name="Ovchinnikova G."/>
            <person name="Pagani I."/>
            <person name="Daligault H."/>
            <person name="Detter J.C."/>
            <person name="Han C."/>
            <person name="Land M."/>
            <person name="Hauser L."/>
            <person name="Markowitz V."/>
            <person name="Cheng J.-F."/>
            <person name="Hugenholtz P."/>
            <person name="Woyke T."/>
            <person name="Wu D."/>
            <person name="Verbarg S."/>
            <person name="Frueling A."/>
            <person name="Brambilla E."/>
            <person name="Klenk H.-P."/>
            <person name="Eisen J.A."/>
        </authorList>
    </citation>
    <scope>NUCLEOTIDE SEQUENCE</scope>
    <source>
        <strain>DSM 1100</strain>
    </source>
</reference>
<evidence type="ECO:0000256" key="5">
    <source>
        <dbReference type="ARBA" id="ARBA00023136"/>
    </source>
</evidence>
<evidence type="ECO:0000256" key="3">
    <source>
        <dbReference type="ARBA" id="ARBA00022692"/>
    </source>
</evidence>
<reference evidence="9 10" key="1">
    <citation type="journal article" date="2011" name="Stand. Genomic Sci.">
        <title>Complete genome sequence of Haliscomenobacter hydrossis type strain (O).</title>
        <authorList>
            <consortium name="US DOE Joint Genome Institute (JGI-PGF)"/>
            <person name="Daligault H."/>
            <person name="Lapidus A."/>
            <person name="Zeytun A."/>
            <person name="Nolan M."/>
            <person name="Lucas S."/>
            <person name="Del Rio T.G."/>
            <person name="Tice H."/>
            <person name="Cheng J.F."/>
            <person name="Tapia R."/>
            <person name="Han C."/>
            <person name="Goodwin L."/>
            <person name="Pitluck S."/>
            <person name="Liolios K."/>
            <person name="Pagani I."/>
            <person name="Ivanova N."/>
            <person name="Huntemann M."/>
            <person name="Mavromatis K."/>
            <person name="Mikhailova N."/>
            <person name="Pati A."/>
            <person name="Chen A."/>
            <person name="Palaniappan K."/>
            <person name="Land M."/>
            <person name="Hauser L."/>
            <person name="Brambilla E.M."/>
            <person name="Rohde M."/>
            <person name="Verbarg S."/>
            <person name="Goker M."/>
            <person name="Bristow J."/>
            <person name="Eisen J.A."/>
            <person name="Markowitz V."/>
            <person name="Hugenholtz P."/>
            <person name="Kyrpides N.C."/>
            <person name="Klenk H.P."/>
            <person name="Woyke T."/>
        </authorList>
    </citation>
    <scope>NUCLEOTIDE SEQUENCE [LARGE SCALE GENOMIC DNA]</scope>
    <source>
        <strain evidence="10">ATCC 27775 / DSM 1100 / LMG 10767 / O</strain>
    </source>
</reference>
<dbReference type="InterPro" id="IPR050250">
    <property type="entry name" value="Macrolide_Exporter_MacB"/>
</dbReference>
<feature type="transmembrane region" description="Helical" evidence="6">
    <location>
        <begin position="396"/>
        <end position="419"/>
    </location>
</feature>
<evidence type="ECO:0000259" key="8">
    <source>
        <dbReference type="Pfam" id="PF12704"/>
    </source>
</evidence>
<evidence type="ECO:0000256" key="6">
    <source>
        <dbReference type="SAM" id="Phobius"/>
    </source>
</evidence>
<dbReference type="KEGG" id="hhy:Halhy_2193"/>
<keyword evidence="3 6" id="KW-0812">Transmembrane</keyword>
<dbReference type="Pfam" id="PF12704">
    <property type="entry name" value="MacB_PCD"/>
    <property type="match status" value="2"/>
</dbReference>
<feature type="transmembrane region" description="Helical" evidence="6">
    <location>
        <begin position="440"/>
        <end position="464"/>
    </location>
</feature>
<dbReference type="RefSeq" id="WP_013764628.1">
    <property type="nucleotide sequence ID" value="NC_015510.1"/>
</dbReference>
<dbReference type="PANTHER" id="PTHR30572:SF18">
    <property type="entry name" value="ABC-TYPE MACROLIDE FAMILY EXPORT SYSTEM PERMEASE COMPONENT 2"/>
    <property type="match status" value="1"/>
</dbReference>
<feature type="transmembrane region" description="Helical" evidence="6">
    <location>
        <begin position="780"/>
        <end position="802"/>
    </location>
</feature>
<name>F4KT06_HALH1</name>
<dbReference type="EMBL" id="CP002691">
    <property type="protein sequence ID" value="AEE50076.1"/>
    <property type="molecule type" value="Genomic_DNA"/>
</dbReference>
<evidence type="ECO:0008006" key="11">
    <source>
        <dbReference type="Google" id="ProtNLM"/>
    </source>
</evidence>
<evidence type="ECO:0000313" key="10">
    <source>
        <dbReference type="Proteomes" id="UP000008461"/>
    </source>
</evidence>
<dbReference type="Proteomes" id="UP000008461">
    <property type="component" value="Chromosome"/>
</dbReference>
<dbReference type="InterPro" id="IPR003838">
    <property type="entry name" value="ABC3_permease_C"/>
</dbReference>
<accession>F4KT06</accession>
<feature type="domain" description="ABC3 transporter permease C-terminal" evidence="7">
    <location>
        <begin position="304"/>
        <end position="423"/>
    </location>
</feature>
<feature type="transmembrane region" description="Helical" evidence="6">
    <location>
        <begin position="354"/>
        <end position="376"/>
    </location>
</feature>
<sequence length="819" mass="91730">MFSNLFKLAWRNLLKNKSISAINLLGLSAGLTAALLIFQYVLYERSYDSFTDHADRVWRLQIDKTTKGAIEWQSATFFPAFGPTMKKDFPEIEDFCRLIDAETLLANETRNIRFAEKKGYYADPATLDILGVELQQGNPETALSGPDKIVLSQKTAQKYFGVENPLGKILTVPDADFPRKYEVTGVFEDYPTNSHLILDYLVSYSTLGNILRMSGDTSNATETAWGWYDFYIYYKLRPDADAKALEAKLPAFCDRYMNNEERLKLASVRYDAFLTPLRSIHLESHVNQEAEVNADGQGVNFLYLIAFFVLAIAWVNFINLSTARSMERAREVGVHKVLGAFKRQLVAQFMTESFVLNLVAVLIALGVTWVMMPTFGRLVERDFSSMGLFSSLSGQLWTTFGLTCLVGVVLSGLYPAFVLSSYQPIAVLKGGLKGNPRGNWLRKGLIVFQFAASIALMVGTVVVLRQLNYMRNQPLGFEVKQTMVLEGVQSLQDSAYTSAYSAFKQELSQIPGIQGVTASSTVPGNEIYWTNSFYRAGQDATTASRITMYRMACDYDFLKTYNIQVLEGRAFDPKFGENNRTILLNESAAKDPGFASSGEAVNAYLMAGTDSLKIIGVVSDFHQEGLQKVVMPMMISYREGMRNFYSAKIESRDYGATIGSIQALWAKHFPADPFDYFFLDDHFQKQYRSDILFGQVFGFFTLLAILVACLGLFGLASYQALQRRKEIGIRKVLGATTTQVTSLLAKDFVRLVLVSILLAVPISMYIMQKWLENFAYRTNIPWWAFVLAAVVAVMIAVLTVSLQSIRAALANPVNALRSE</sequence>
<feature type="transmembrane region" description="Helical" evidence="6">
    <location>
        <begin position="696"/>
        <end position="721"/>
    </location>
</feature>
<feature type="domain" description="ABC3 transporter permease C-terminal" evidence="7">
    <location>
        <begin position="699"/>
        <end position="810"/>
    </location>
</feature>
<dbReference type="Pfam" id="PF02687">
    <property type="entry name" value="FtsX"/>
    <property type="match status" value="2"/>
</dbReference>
<evidence type="ECO:0000259" key="7">
    <source>
        <dbReference type="Pfam" id="PF02687"/>
    </source>
</evidence>
<dbReference type="GO" id="GO:0005886">
    <property type="term" value="C:plasma membrane"/>
    <property type="evidence" value="ECO:0007669"/>
    <property type="project" value="UniProtKB-SubCell"/>
</dbReference>
<feature type="domain" description="MacB-like periplasmic core" evidence="8">
    <location>
        <begin position="454"/>
        <end position="639"/>
    </location>
</feature>